<feature type="region of interest" description="Disordered" evidence="1">
    <location>
        <begin position="1"/>
        <end position="36"/>
    </location>
</feature>
<dbReference type="Proteomes" id="UP001310594">
    <property type="component" value="Unassembled WGS sequence"/>
</dbReference>
<dbReference type="EMBL" id="JAVRQU010000003">
    <property type="protein sequence ID" value="KAK5704973.1"/>
    <property type="molecule type" value="Genomic_DNA"/>
</dbReference>
<evidence type="ECO:0000313" key="3">
    <source>
        <dbReference type="Proteomes" id="UP001310594"/>
    </source>
</evidence>
<reference evidence="2" key="1">
    <citation type="submission" date="2023-08" db="EMBL/GenBank/DDBJ databases">
        <title>Black Yeasts Isolated from many extreme environments.</title>
        <authorList>
            <person name="Coleine C."/>
            <person name="Stajich J.E."/>
            <person name="Selbmann L."/>
        </authorList>
    </citation>
    <scope>NUCLEOTIDE SEQUENCE</scope>
    <source>
        <strain evidence="2">CCFEE 5810</strain>
    </source>
</reference>
<accession>A0AAN7WB49</accession>
<sequence>MRGGGRGGRGGHGHDRFEEPPEDREHGPWTQAKGDMEALRAVKKMREKDDEMAEGMREFVELCLIKFGPKREGHGMEGEGG</sequence>
<feature type="compositionally biased region" description="Gly residues" evidence="1">
    <location>
        <begin position="1"/>
        <end position="10"/>
    </location>
</feature>
<evidence type="ECO:0000256" key="1">
    <source>
        <dbReference type="SAM" id="MobiDB-lite"/>
    </source>
</evidence>
<dbReference type="AlphaFoldDB" id="A0AAN7WB49"/>
<comment type="caution">
    <text evidence="2">The sequence shown here is derived from an EMBL/GenBank/DDBJ whole genome shotgun (WGS) entry which is preliminary data.</text>
</comment>
<protein>
    <submittedName>
        <fullName evidence="2">Uncharacterized protein</fullName>
    </submittedName>
</protein>
<organism evidence="2 3">
    <name type="scientific">Elasticomyces elasticus</name>
    <dbReference type="NCBI Taxonomy" id="574655"/>
    <lineage>
        <taxon>Eukaryota</taxon>
        <taxon>Fungi</taxon>
        <taxon>Dikarya</taxon>
        <taxon>Ascomycota</taxon>
        <taxon>Pezizomycotina</taxon>
        <taxon>Dothideomycetes</taxon>
        <taxon>Dothideomycetidae</taxon>
        <taxon>Mycosphaerellales</taxon>
        <taxon>Teratosphaeriaceae</taxon>
        <taxon>Elasticomyces</taxon>
    </lineage>
</organism>
<proteinExistence type="predicted"/>
<feature type="compositionally biased region" description="Basic and acidic residues" evidence="1">
    <location>
        <begin position="12"/>
        <end position="27"/>
    </location>
</feature>
<evidence type="ECO:0000313" key="2">
    <source>
        <dbReference type="EMBL" id="KAK5704973.1"/>
    </source>
</evidence>
<name>A0AAN7WB49_9PEZI</name>
<gene>
    <name evidence="2" type="ORF">LTR97_002087</name>
</gene>